<dbReference type="AlphaFoldDB" id="A0AAD2A605"/>
<reference evidence="2" key="1">
    <citation type="submission" date="2023-05" db="EMBL/GenBank/DDBJ databases">
        <authorList>
            <person name="Huff M."/>
        </authorList>
    </citation>
    <scope>NUCLEOTIDE SEQUENCE</scope>
</reference>
<evidence type="ECO:0000256" key="1">
    <source>
        <dbReference type="SAM" id="MobiDB-lite"/>
    </source>
</evidence>
<organism evidence="2 3">
    <name type="scientific">Fraxinus pennsylvanica</name>
    <dbReference type="NCBI Taxonomy" id="56036"/>
    <lineage>
        <taxon>Eukaryota</taxon>
        <taxon>Viridiplantae</taxon>
        <taxon>Streptophyta</taxon>
        <taxon>Embryophyta</taxon>
        <taxon>Tracheophyta</taxon>
        <taxon>Spermatophyta</taxon>
        <taxon>Magnoliopsida</taxon>
        <taxon>eudicotyledons</taxon>
        <taxon>Gunneridae</taxon>
        <taxon>Pentapetalae</taxon>
        <taxon>asterids</taxon>
        <taxon>lamiids</taxon>
        <taxon>Lamiales</taxon>
        <taxon>Oleaceae</taxon>
        <taxon>Oleeae</taxon>
        <taxon>Fraxinus</taxon>
    </lineage>
</organism>
<evidence type="ECO:0000313" key="2">
    <source>
        <dbReference type="EMBL" id="CAI9779580.1"/>
    </source>
</evidence>
<sequence length="171" mass="19172">MNFPHLVFSIFAIEHFSLIDHIYDLAAGTPNENGVFRMRCLLIEPFPESALNEKAGKMLLENYEYARHARLHALKQKLKFKTGVISESTITRNVDQTNSSVKSADQKNAVPGPTSSLASKLENSRDQPAVITSTTETGVGRSMTAPLTQKKEVRLSKAPTDKRRWMQERKA</sequence>
<evidence type="ECO:0000313" key="3">
    <source>
        <dbReference type="Proteomes" id="UP000834106"/>
    </source>
</evidence>
<proteinExistence type="predicted"/>
<protein>
    <submittedName>
        <fullName evidence="2">Uncharacterized protein</fullName>
    </submittedName>
</protein>
<feature type="region of interest" description="Disordered" evidence="1">
    <location>
        <begin position="96"/>
        <end position="171"/>
    </location>
</feature>
<accession>A0AAD2A605</accession>
<keyword evidence="3" id="KW-1185">Reference proteome</keyword>
<gene>
    <name evidence="2" type="ORF">FPE_LOCUS27010</name>
</gene>
<dbReference type="Proteomes" id="UP000834106">
    <property type="component" value="Chromosome 17"/>
</dbReference>
<feature type="compositionally biased region" description="Basic and acidic residues" evidence="1">
    <location>
        <begin position="149"/>
        <end position="171"/>
    </location>
</feature>
<dbReference type="EMBL" id="OU503052">
    <property type="protein sequence ID" value="CAI9779580.1"/>
    <property type="molecule type" value="Genomic_DNA"/>
</dbReference>
<name>A0AAD2A605_9LAMI</name>